<feature type="compositionally biased region" description="Polar residues" evidence="1">
    <location>
        <begin position="200"/>
        <end position="225"/>
    </location>
</feature>
<feature type="region of interest" description="Disordered" evidence="1">
    <location>
        <begin position="239"/>
        <end position="326"/>
    </location>
</feature>
<feature type="region of interest" description="Disordered" evidence="1">
    <location>
        <begin position="611"/>
        <end position="638"/>
    </location>
</feature>
<dbReference type="GO" id="GO:0042834">
    <property type="term" value="F:peptidoglycan binding"/>
    <property type="evidence" value="ECO:0007669"/>
    <property type="project" value="InterPro"/>
</dbReference>
<keyword evidence="2" id="KW-1133">Transmembrane helix</keyword>
<sequence length="844" mass="95738">MSDNDRKNPHETKQDHEYHDPLERLTRIFNPTKQSGEQNEHSFLHTNRSTSHSKTSSPSPSSHDDFDLSFLEEELENNLTHDLPFDDQKKQWNSHATSNATASDIAQTGSFNHSKQNNLSVEKYSSPTSHDEEQILDALSPLPIQKNQSPQQEKTTTSANPFFEKRNFISQSESENFFFDESERRENKREETEAVERANRFSQTISQQPETANTQKTYDDNQSFYDTSINHPYKISVDQENWSPKDHTPKDHMDVSSFREESEFFSSSNLVLERQNTERNQTTSDYSSPLDSPDVNRQSSLKGPSQEDHTTNYPYFLEESPSQQKTYNEEISRYNEAQTQYTNKAENVSNPSREVSHSQNNLEAFLSSSESLNIKQNNSFFAHNYTHRNTPPPNVDTYKFSEEIVEKTGPIMVPEVPYEAPEYDIPTGGLEEEFADVLNVGNVPKDNFSQKQQKNESFNEIFHQTMQSSKEGVYINSKEQNADYFSAANMEYNFPSLSENSPYTSSDEIPTHPPAPPPFKSSILGKTFIKGIFLLILIAVGFAGYSHFFMPSQKNDEMVIIHADNTPFKFKPETTETKNDIAHNLDVYKQTTGQNEKQENTQQFLIDNSEKPENLEGFSPEESSNISSSSSTKSDVEDAVTQAINHTIPTREVQTVIVNQDGTVTLAPMHQTENKPAAQSAETIDQISDKFQESSIISSHDSDRNDQESDLKNNIDKIIAANNSNASLEEKFIPIPSHAERNVNVETHAASRPTSPNKVAPQNSEGYYVQLASQPTHELARDSLKNMKSKFGFLIGTRPLNIQPAFIPGKGTYYRVRIQTQDRNEAISLCETIKNSGGNCFITR</sequence>
<dbReference type="EMBL" id="NJPP01000006">
    <property type="protein sequence ID" value="PIT70550.1"/>
    <property type="molecule type" value="Genomic_DNA"/>
</dbReference>
<feature type="compositionally biased region" description="Polar residues" evidence="1">
    <location>
        <begin position="91"/>
        <end position="128"/>
    </location>
</feature>
<protein>
    <submittedName>
        <fullName evidence="4">SPOR domain-containing protein</fullName>
    </submittedName>
</protein>
<gene>
    <name evidence="4" type="ORF">CEV08_03300</name>
</gene>
<keyword evidence="2" id="KW-0812">Transmembrane</keyword>
<dbReference type="InterPro" id="IPR036680">
    <property type="entry name" value="SPOR-like_sf"/>
</dbReference>
<feature type="region of interest" description="Disordered" evidence="1">
    <location>
        <begin position="340"/>
        <end position="359"/>
    </location>
</feature>
<feature type="compositionally biased region" description="Low complexity" evidence="1">
    <location>
        <begin position="620"/>
        <end position="633"/>
    </location>
</feature>
<feature type="compositionally biased region" description="Polar residues" evidence="1">
    <location>
        <begin position="278"/>
        <end position="303"/>
    </location>
</feature>
<name>A0A2M6UWH3_9HYPH</name>
<evidence type="ECO:0000259" key="3">
    <source>
        <dbReference type="Pfam" id="PF05036"/>
    </source>
</evidence>
<comment type="caution">
    <text evidence="4">The sequence shown here is derived from an EMBL/GenBank/DDBJ whole genome shotgun (WGS) entry which is preliminary data.</text>
</comment>
<feature type="compositionally biased region" description="Basic and acidic residues" evidence="1">
    <location>
        <begin position="1"/>
        <end position="26"/>
    </location>
</feature>
<feature type="compositionally biased region" description="Basic and acidic residues" evidence="1">
    <location>
        <begin position="181"/>
        <end position="199"/>
    </location>
</feature>
<dbReference type="RefSeq" id="WP_100130362.1">
    <property type="nucleotide sequence ID" value="NZ_CADDYJ010000006.1"/>
</dbReference>
<evidence type="ECO:0000256" key="2">
    <source>
        <dbReference type="SAM" id="Phobius"/>
    </source>
</evidence>
<dbReference type="AlphaFoldDB" id="A0A2M6UWH3"/>
<evidence type="ECO:0000313" key="4">
    <source>
        <dbReference type="EMBL" id="PIT70550.1"/>
    </source>
</evidence>
<accession>A0A2M6UWH3</accession>
<feature type="transmembrane region" description="Helical" evidence="2">
    <location>
        <begin position="528"/>
        <end position="548"/>
    </location>
</feature>
<dbReference type="Pfam" id="PF05036">
    <property type="entry name" value="SPOR"/>
    <property type="match status" value="1"/>
</dbReference>
<feature type="domain" description="SPOR" evidence="3">
    <location>
        <begin position="764"/>
        <end position="843"/>
    </location>
</feature>
<proteinExistence type="predicted"/>
<evidence type="ECO:0000256" key="1">
    <source>
        <dbReference type="SAM" id="MobiDB-lite"/>
    </source>
</evidence>
<dbReference type="OrthoDB" id="7338235at2"/>
<reference evidence="4 5" key="1">
    <citation type="submission" date="2017-06" db="EMBL/GenBank/DDBJ databases">
        <title>Draft genome of Bartonella tribocorum C635.</title>
        <authorList>
            <person name="Hadjadj L."/>
            <person name="Jiyipong T."/>
            <person name="Diene S.M."/>
            <person name="Morand S."/>
            <person name="Rolain J.-M."/>
        </authorList>
    </citation>
    <scope>NUCLEOTIDE SEQUENCE [LARGE SCALE GENOMIC DNA]</scope>
    <source>
        <strain evidence="4 5">C635</strain>
    </source>
</reference>
<dbReference type="Proteomes" id="UP000230791">
    <property type="component" value="Unassembled WGS sequence"/>
</dbReference>
<evidence type="ECO:0000313" key="5">
    <source>
        <dbReference type="Proteomes" id="UP000230791"/>
    </source>
</evidence>
<dbReference type="Gene3D" id="3.30.70.1070">
    <property type="entry name" value="Sporulation related repeat"/>
    <property type="match status" value="1"/>
</dbReference>
<keyword evidence="2" id="KW-0472">Membrane</keyword>
<organism evidence="4 5">
    <name type="scientific">Bartonella tribocorum</name>
    <dbReference type="NCBI Taxonomy" id="85701"/>
    <lineage>
        <taxon>Bacteria</taxon>
        <taxon>Pseudomonadati</taxon>
        <taxon>Pseudomonadota</taxon>
        <taxon>Alphaproteobacteria</taxon>
        <taxon>Hyphomicrobiales</taxon>
        <taxon>Bartonellaceae</taxon>
        <taxon>Bartonella</taxon>
    </lineage>
</organism>
<feature type="compositionally biased region" description="Low complexity" evidence="1">
    <location>
        <begin position="49"/>
        <end position="61"/>
    </location>
</feature>
<dbReference type="InterPro" id="IPR007730">
    <property type="entry name" value="SPOR-like_dom"/>
</dbReference>
<feature type="compositionally biased region" description="Basic and acidic residues" evidence="1">
    <location>
        <begin position="243"/>
        <end position="262"/>
    </location>
</feature>
<feature type="region of interest" description="Disordered" evidence="1">
    <location>
        <begin position="1"/>
        <end position="225"/>
    </location>
</feature>
<feature type="compositionally biased region" description="Polar residues" evidence="1">
    <location>
        <begin position="145"/>
        <end position="160"/>
    </location>
</feature>